<proteinExistence type="inferred from homology"/>
<dbReference type="AlphaFoldDB" id="A0A941DT66"/>
<dbReference type="Pfam" id="PF13669">
    <property type="entry name" value="Glyoxalase_4"/>
    <property type="match status" value="1"/>
</dbReference>
<keyword evidence="2" id="KW-0479">Metal-binding</keyword>
<dbReference type="Gene3D" id="3.10.180.10">
    <property type="entry name" value="2,3-Dihydroxybiphenyl 1,2-Dioxygenase, domain 1"/>
    <property type="match status" value="1"/>
</dbReference>
<dbReference type="InterPro" id="IPR017515">
    <property type="entry name" value="MeMalonyl-CoA_epimerase"/>
</dbReference>
<evidence type="ECO:0000256" key="2">
    <source>
        <dbReference type="ARBA" id="ARBA00022723"/>
    </source>
</evidence>
<evidence type="ECO:0000313" key="4">
    <source>
        <dbReference type="EMBL" id="MBR7796719.1"/>
    </source>
</evidence>
<dbReference type="SUPFAM" id="SSF54593">
    <property type="entry name" value="Glyoxalase/Bleomycin resistance protein/Dihydroxybiphenyl dioxygenase"/>
    <property type="match status" value="1"/>
</dbReference>
<reference evidence="4" key="1">
    <citation type="submission" date="2021-04" db="EMBL/GenBank/DDBJ databases">
        <title>Isolation and polyphasic classification of algal microorganism.</title>
        <authorList>
            <person name="Wang S."/>
        </authorList>
    </citation>
    <scope>NUCLEOTIDE SEQUENCE</scope>
    <source>
        <strain evidence="4">720a</strain>
    </source>
</reference>
<accession>A0A941DT66</accession>
<dbReference type="InterPro" id="IPR029068">
    <property type="entry name" value="Glyas_Bleomycin-R_OHBP_Dase"/>
</dbReference>
<keyword evidence="5" id="KW-1185">Reference proteome</keyword>
<comment type="caution">
    <text evidence="4">The sequence shown here is derived from an EMBL/GenBank/DDBJ whole genome shotgun (WGS) entry which is preliminary data.</text>
</comment>
<dbReference type="EMBL" id="JAGSOT010000033">
    <property type="protein sequence ID" value="MBR7796719.1"/>
    <property type="molecule type" value="Genomic_DNA"/>
</dbReference>
<dbReference type="PROSITE" id="PS51819">
    <property type="entry name" value="VOC"/>
    <property type="match status" value="1"/>
</dbReference>
<dbReference type="GO" id="GO:0046491">
    <property type="term" value="P:L-methylmalonyl-CoA metabolic process"/>
    <property type="evidence" value="ECO:0007669"/>
    <property type="project" value="TreeGrafter"/>
</dbReference>
<dbReference type="CDD" id="cd07249">
    <property type="entry name" value="MMCE"/>
    <property type="match status" value="1"/>
</dbReference>
<comment type="similarity">
    <text evidence="1">Belongs to the methylmalonyl-CoA epimerase family.</text>
</comment>
<dbReference type="EC" id="5.1.99.1" evidence="4"/>
<dbReference type="GO" id="GO:0046872">
    <property type="term" value="F:metal ion binding"/>
    <property type="evidence" value="ECO:0007669"/>
    <property type="project" value="UniProtKB-KW"/>
</dbReference>
<dbReference type="PANTHER" id="PTHR43048:SF3">
    <property type="entry name" value="METHYLMALONYL-COA EPIMERASE, MITOCHONDRIAL"/>
    <property type="match status" value="1"/>
</dbReference>
<evidence type="ECO:0000256" key="1">
    <source>
        <dbReference type="ARBA" id="ARBA00009308"/>
    </source>
</evidence>
<evidence type="ECO:0000259" key="3">
    <source>
        <dbReference type="PROSITE" id="PS51819"/>
    </source>
</evidence>
<dbReference type="PANTHER" id="PTHR43048">
    <property type="entry name" value="METHYLMALONYL-COA EPIMERASE"/>
    <property type="match status" value="1"/>
</dbReference>
<dbReference type="InterPro" id="IPR051785">
    <property type="entry name" value="MMCE/EMCE_epimerase"/>
</dbReference>
<organism evidence="4 5">
    <name type="scientific">Virgibacillus salarius</name>
    <dbReference type="NCBI Taxonomy" id="447199"/>
    <lineage>
        <taxon>Bacteria</taxon>
        <taxon>Bacillati</taxon>
        <taxon>Bacillota</taxon>
        <taxon>Bacilli</taxon>
        <taxon>Bacillales</taxon>
        <taxon>Bacillaceae</taxon>
        <taxon>Virgibacillus</taxon>
    </lineage>
</organism>
<keyword evidence="4" id="KW-0413">Isomerase</keyword>
<protein>
    <submittedName>
        <fullName evidence="4">Methylmalonyl-CoA epimerase</fullName>
        <ecNumber evidence="4">5.1.99.1</ecNumber>
    </submittedName>
</protein>
<gene>
    <name evidence="4" type="primary">mce</name>
    <name evidence="4" type="ORF">KCX74_11780</name>
</gene>
<sequence>MNSSDTKAVNHITHIGIAVKNIEESLPFYMMCLGLKLTQMETIDSQSIRVAFLKVGEAYLELIEPITTTSTVAEFINKRGEGLHHIALAVDDIQQRVDLLKQKGIQAIDEEIQIGADGQQIAFLHPSVANGVLFELCQEK</sequence>
<dbReference type="GO" id="GO:0004493">
    <property type="term" value="F:methylmalonyl-CoA epimerase activity"/>
    <property type="evidence" value="ECO:0007669"/>
    <property type="project" value="UniProtKB-EC"/>
</dbReference>
<evidence type="ECO:0000313" key="5">
    <source>
        <dbReference type="Proteomes" id="UP000675284"/>
    </source>
</evidence>
<dbReference type="RefSeq" id="WP_026681090.1">
    <property type="nucleotide sequence ID" value="NZ_BAAACY010000011.1"/>
</dbReference>
<dbReference type="NCBIfam" id="TIGR03081">
    <property type="entry name" value="metmalonyl_epim"/>
    <property type="match status" value="1"/>
</dbReference>
<feature type="domain" description="VOC" evidence="3">
    <location>
        <begin position="11"/>
        <end position="139"/>
    </location>
</feature>
<name>A0A941DT66_9BACI</name>
<dbReference type="Proteomes" id="UP000675284">
    <property type="component" value="Unassembled WGS sequence"/>
</dbReference>
<dbReference type="InterPro" id="IPR037523">
    <property type="entry name" value="VOC_core"/>
</dbReference>